<reference evidence="1 2" key="1">
    <citation type="submission" date="2019-07" db="EMBL/GenBank/DDBJ databases">
        <title>De Novo Assembly of kiwifruit Actinidia rufa.</title>
        <authorList>
            <person name="Sugita-Konishi S."/>
            <person name="Sato K."/>
            <person name="Mori E."/>
            <person name="Abe Y."/>
            <person name="Kisaki G."/>
            <person name="Hamano K."/>
            <person name="Suezawa K."/>
            <person name="Otani M."/>
            <person name="Fukuda T."/>
            <person name="Manabe T."/>
            <person name="Gomi K."/>
            <person name="Tabuchi M."/>
            <person name="Akimitsu K."/>
            <person name="Kataoka I."/>
        </authorList>
    </citation>
    <scope>NUCLEOTIDE SEQUENCE [LARGE SCALE GENOMIC DNA]</scope>
    <source>
        <strain evidence="2">cv. Fuchu</strain>
    </source>
</reference>
<evidence type="ECO:0000313" key="2">
    <source>
        <dbReference type="Proteomes" id="UP000585474"/>
    </source>
</evidence>
<accession>A0A7J0FGF2</accession>
<protein>
    <submittedName>
        <fullName evidence="1">Uncharacterized protein</fullName>
    </submittedName>
</protein>
<evidence type="ECO:0000313" key="1">
    <source>
        <dbReference type="EMBL" id="GFY97784.1"/>
    </source>
</evidence>
<sequence length="355" mass="39370">MLKEVMALYRLTFMQVLVNFVQTVLAVDTLMHQQWLTFSASDLLNVYIMVHPNSLRAIVTFYSGIPANPKRDLNELFQKRLGSEELSAELNEGTVLAKNLDLNQGITLSSSSFMSSDSLDNEEEGEEVNQLVLNRRRREQPTTAFAILVVIPILVSSLKAKDSDNLAFTLPQPVGEDVIAHCYFKGAVQVQARVSNPSSRSQIFITKLGKQVIMVDSTKDNNTSLALAQADMLPNDDLTMERSEKIQDLLALGDLDELEKVVCGSVYERVFNWESTELETTMTSGPEVEQLDPHQPYSPLVLSDFNEEEYFKEHANEELERFAEVADAGGNPVLNAVGTSATSGGAFEVDAPLNM</sequence>
<keyword evidence="2" id="KW-1185">Reference proteome</keyword>
<proteinExistence type="predicted"/>
<comment type="caution">
    <text evidence="1">The sequence shown here is derived from an EMBL/GenBank/DDBJ whole genome shotgun (WGS) entry which is preliminary data.</text>
</comment>
<gene>
    <name evidence="1" type="ORF">Acr_12g0003250</name>
</gene>
<dbReference type="EMBL" id="BJWL01000012">
    <property type="protein sequence ID" value="GFY97784.1"/>
    <property type="molecule type" value="Genomic_DNA"/>
</dbReference>
<dbReference type="AlphaFoldDB" id="A0A7J0FGF2"/>
<dbReference type="Proteomes" id="UP000585474">
    <property type="component" value="Unassembled WGS sequence"/>
</dbReference>
<organism evidence="1 2">
    <name type="scientific">Actinidia rufa</name>
    <dbReference type="NCBI Taxonomy" id="165716"/>
    <lineage>
        <taxon>Eukaryota</taxon>
        <taxon>Viridiplantae</taxon>
        <taxon>Streptophyta</taxon>
        <taxon>Embryophyta</taxon>
        <taxon>Tracheophyta</taxon>
        <taxon>Spermatophyta</taxon>
        <taxon>Magnoliopsida</taxon>
        <taxon>eudicotyledons</taxon>
        <taxon>Gunneridae</taxon>
        <taxon>Pentapetalae</taxon>
        <taxon>asterids</taxon>
        <taxon>Ericales</taxon>
        <taxon>Actinidiaceae</taxon>
        <taxon>Actinidia</taxon>
    </lineage>
</organism>
<name>A0A7J0FGF2_9ERIC</name>